<sequence>MSLMEDDLVKALKRLAWVPSQSAGFSRGHYAHALAEGARHLVATYQLVEKHKRRLPRYAANQLVARRYAAYSKEVMARVRKLVHRVQQQNMRNQELLQETESNKRTLELFQSGLEAALENKNSTAELEPECRLAIEAFAKHLGFPEEGLDRAAIDRYKTFLGSQNAPPTEGGFLPATDEIRQALVELDPTANNGGERSWTVEEVGHILLNLKQEVEATKRERTALEETNEGLRARLQSSETPIQTASTVSQVQTVLKGYETRIQVLQAEKDLIQTNASEEVKSLRQQIQSLAAELRNKEEEFERLQQVERNFEQTRSHMTLAEQEQVEQVQRLEEKTQELETEIATLRQVGKEQEIELARTQTLTQGAVSPELEGEEVGQEFEGNSTQRKSIETLENTIQDLQEQNGVIGKLLDVIQLRHGLELSDVEKLLMLHASDFEVETPSREHQYKLCDQYVGSRLPKLEEVGDSTGLIPLLHMSLGECRGPMFATSTQELQWIEQVLMPYLNDGAGEEKGTLYNQELEPTVLPMVTGQVLALYSYLGKIVGSENRSSLDFAIAAGTFCNLSQRFTFRDPIQWKRLLNSLIRSFGERPVPRLQMAAMVQLACVTLGEEATRELLGKVVGSLMDSHRIDRESSMMDILEKLFEDDGIDKNNCSFTVHQHGHAICVVWDGNEELIFARKDEEHGWICSSLWDRFERSEGSKRFSAAWGSDGNHRVSWVLNDGSTIARYMLRVHGDQLRRCIWPLLDPWDRDSL</sequence>
<evidence type="ECO:0000313" key="1">
    <source>
        <dbReference type="EMBL" id="KAK8196127.1"/>
    </source>
</evidence>
<protein>
    <submittedName>
        <fullName evidence="1">Uncharacterized protein</fullName>
    </submittedName>
</protein>
<name>A0ACC3S4Q5_9PEZI</name>
<keyword evidence="2" id="KW-1185">Reference proteome</keyword>
<comment type="caution">
    <text evidence="1">The sequence shown here is derived from an EMBL/GenBank/DDBJ whole genome shotgun (WGS) entry which is preliminary data.</text>
</comment>
<proteinExistence type="predicted"/>
<reference evidence="1" key="1">
    <citation type="submission" date="2024-02" db="EMBL/GenBank/DDBJ databases">
        <title>Metagenome Assembled Genome of Zalaria obscura JY119.</title>
        <authorList>
            <person name="Vighnesh L."/>
            <person name="Jagadeeshwari U."/>
            <person name="Venkata Ramana C."/>
            <person name="Sasikala C."/>
        </authorList>
    </citation>
    <scope>NUCLEOTIDE SEQUENCE</scope>
    <source>
        <strain evidence="1">JY119</strain>
    </source>
</reference>
<accession>A0ACC3S4Q5</accession>
<organism evidence="1 2">
    <name type="scientific">Zalaria obscura</name>
    <dbReference type="NCBI Taxonomy" id="2024903"/>
    <lineage>
        <taxon>Eukaryota</taxon>
        <taxon>Fungi</taxon>
        <taxon>Dikarya</taxon>
        <taxon>Ascomycota</taxon>
        <taxon>Pezizomycotina</taxon>
        <taxon>Dothideomycetes</taxon>
        <taxon>Dothideomycetidae</taxon>
        <taxon>Dothideales</taxon>
        <taxon>Zalariaceae</taxon>
        <taxon>Zalaria</taxon>
    </lineage>
</organism>
<gene>
    <name evidence="1" type="ORF">M8818_007280</name>
</gene>
<evidence type="ECO:0000313" key="2">
    <source>
        <dbReference type="Proteomes" id="UP001320706"/>
    </source>
</evidence>
<dbReference type="Proteomes" id="UP001320706">
    <property type="component" value="Unassembled WGS sequence"/>
</dbReference>
<dbReference type="EMBL" id="JAMKPW020000042">
    <property type="protein sequence ID" value="KAK8196127.1"/>
    <property type="molecule type" value="Genomic_DNA"/>
</dbReference>